<protein>
    <recommendedName>
        <fullName evidence="1">Beta-lactamase-related domain-containing protein</fullName>
    </recommendedName>
</protein>
<evidence type="ECO:0000259" key="1">
    <source>
        <dbReference type="Pfam" id="PF00144"/>
    </source>
</evidence>
<dbReference type="InterPro" id="IPR001466">
    <property type="entry name" value="Beta-lactam-related"/>
</dbReference>
<feature type="domain" description="Beta-lactamase-related" evidence="1">
    <location>
        <begin position="13"/>
        <end position="125"/>
    </location>
</feature>
<evidence type="ECO:0000313" key="3">
    <source>
        <dbReference type="Proteomes" id="UP001274830"/>
    </source>
</evidence>
<dbReference type="PANTHER" id="PTHR43283">
    <property type="entry name" value="BETA-LACTAMASE-RELATED"/>
    <property type="match status" value="1"/>
</dbReference>
<dbReference type="InterPro" id="IPR012338">
    <property type="entry name" value="Beta-lactam/transpept-like"/>
</dbReference>
<dbReference type="Gene3D" id="3.40.710.10">
    <property type="entry name" value="DD-peptidase/beta-lactamase superfamily"/>
    <property type="match status" value="1"/>
</dbReference>
<dbReference type="SUPFAM" id="SSF56601">
    <property type="entry name" value="beta-lactamase/transpeptidase-like"/>
    <property type="match status" value="1"/>
</dbReference>
<organism evidence="2 3">
    <name type="scientific">Recurvomyces mirabilis</name>
    <dbReference type="NCBI Taxonomy" id="574656"/>
    <lineage>
        <taxon>Eukaryota</taxon>
        <taxon>Fungi</taxon>
        <taxon>Dikarya</taxon>
        <taxon>Ascomycota</taxon>
        <taxon>Pezizomycotina</taxon>
        <taxon>Dothideomycetes</taxon>
        <taxon>Dothideomycetidae</taxon>
        <taxon>Mycosphaerellales</taxon>
        <taxon>Teratosphaeriaceae</taxon>
        <taxon>Recurvomyces</taxon>
    </lineage>
</organism>
<evidence type="ECO:0000313" key="2">
    <source>
        <dbReference type="EMBL" id="KAK3673894.1"/>
    </source>
</evidence>
<dbReference type="Proteomes" id="UP001274830">
    <property type="component" value="Unassembled WGS sequence"/>
</dbReference>
<accession>A0AAE0WLE3</accession>
<dbReference type="InterPro" id="IPR050789">
    <property type="entry name" value="Diverse_Enzym_Activities"/>
</dbReference>
<dbReference type="EMBL" id="JAUTXT010000022">
    <property type="protein sequence ID" value="KAK3673894.1"/>
    <property type="molecule type" value="Genomic_DNA"/>
</dbReference>
<dbReference type="AlphaFoldDB" id="A0AAE0WLE3"/>
<dbReference type="Pfam" id="PF00144">
    <property type="entry name" value="Beta-lactamase"/>
    <property type="match status" value="1"/>
</dbReference>
<sequence>MDDRTAIEDRLKALTHQHVKTAGMSVMGAGSQGPAYHFHAGSADILHSQRIDEAHLFGIGSITKIFVAVVVLQLVEGGKLKLTDTVGLLLSAAFYRDSDDAESAAVQQLLSHTAGIDSWEDDPAWIVDGRG</sequence>
<comment type="caution">
    <text evidence="2">The sequence shown here is derived from an EMBL/GenBank/DDBJ whole genome shotgun (WGS) entry which is preliminary data.</text>
</comment>
<reference evidence="2" key="1">
    <citation type="submission" date="2023-07" db="EMBL/GenBank/DDBJ databases">
        <title>Black Yeasts Isolated from many extreme environments.</title>
        <authorList>
            <person name="Coleine C."/>
            <person name="Stajich J.E."/>
            <person name="Selbmann L."/>
        </authorList>
    </citation>
    <scope>NUCLEOTIDE SEQUENCE</scope>
    <source>
        <strain evidence="2">CCFEE 5485</strain>
    </source>
</reference>
<gene>
    <name evidence="2" type="ORF">LTR78_006096</name>
</gene>
<proteinExistence type="predicted"/>
<name>A0AAE0WLE3_9PEZI</name>
<keyword evidence="3" id="KW-1185">Reference proteome</keyword>